<evidence type="ECO:0000313" key="2">
    <source>
        <dbReference type="Proteomes" id="UP001430953"/>
    </source>
</evidence>
<name>A0AAW2GGU2_9HYME</name>
<accession>A0AAW2GGU2</accession>
<comment type="caution">
    <text evidence="1">The sequence shown here is derived from an EMBL/GenBank/DDBJ whole genome shotgun (WGS) entry which is preliminary data.</text>
</comment>
<keyword evidence="2" id="KW-1185">Reference proteome</keyword>
<dbReference type="AlphaFoldDB" id="A0AAW2GGU2"/>
<dbReference type="Proteomes" id="UP001430953">
    <property type="component" value="Unassembled WGS sequence"/>
</dbReference>
<gene>
    <name evidence="1" type="ORF">PUN28_004424</name>
</gene>
<protein>
    <submittedName>
        <fullName evidence="1">Uncharacterized protein</fullName>
    </submittedName>
</protein>
<organism evidence="1 2">
    <name type="scientific">Cardiocondyla obscurior</name>
    <dbReference type="NCBI Taxonomy" id="286306"/>
    <lineage>
        <taxon>Eukaryota</taxon>
        <taxon>Metazoa</taxon>
        <taxon>Ecdysozoa</taxon>
        <taxon>Arthropoda</taxon>
        <taxon>Hexapoda</taxon>
        <taxon>Insecta</taxon>
        <taxon>Pterygota</taxon>
        <taxon>Neoptera</taxon>
        <taxon>Endopterygota</taxon>
        <taxon>Hymenoptera</taxon>
        <taxon>Apocrita</taxon>
        <taxon>Aculeata</taxon>
        <taxon>Formicoidea</taxon>
        <taxon>Formicidae</taxon>
        <taxon>Myrmicinae</taxon>
        <taxon>Cardiocondyla</taxon>
    </lineage>
</organism>
<reference evidence="1 2" key="1">
    <citation type="submission" date="2023-03" db="EMBL/GenBank/DDBJ databases">
        <title>High recombination rates correlate with genetic variation in Cardiocondyla obscurior ants.</title>
        <authorList>
            <person name="Errbii M."/>
        </authorList>
    </citation>
    <scope>NUCLEOTIDE SEQUENCE [LARGE SCALE GENOMIC DNA]</scope>
    <source>
        <strain evidence="1">Alpha-2009</strain>
        <tissue evidence="1">Whole body</tissue>
    </source>
</reference>
<evidence type="ECO:0000313" key="1">
    <source>
        <dbReference type="EMBL" id="KAL0125281.1"/>
    </source>
</evidence>
<sequence>MTVDLPCLAFLLHPRDSLIIFFAPDFIASAVWRFKKQRRLLTKLIVSPMPDKTSSNLLPDLSTTMGVTIDASTCTTPIIMVDTAVDMPPPAAMKIFSIDYRATREITEVLNGSEYNLQFSLEEFKSMEFKKKKF</sequence>
<proteinExistence type="predicted"/>
<dbReference type="EMBL" id="JADYXP020000004">
    <property type="protein sequence ID" value="KAL0125281.1"/>
    <property type="molecule type" value="Genomic_DNA"/>
</dbReference>